<dbReference type="AlphaFoldDB" id="A0A0L7QKK0"/>
<protein>
    <submittedName>
        <fullName evidence="1">Uncharacterized protein</fullName>
    </submittedName>
</protein>
<gene>
    <name evidence="1" type="ORF">WH47_11228</name>
</gene>
<reference evidence="1 2" key="1">
    <citation type="submission" date="2015-07" db="EMBL/GenBank/DDBJ databases">
        <title>The genome of Habropoda laboriosa.</title>
        <authorList>
            <person name="Pan H."/>
            <person name="Kapheim K."/>
        </authorList>
    </citation>
    <scope>NUCLEOTIDE SEQUENCE [LARGE SCALE GENOMIC DNA]</scope>
    <source>
        <strain evidence="1">0110345459</strain>
    </source>
</reference>
<name>A0A0L7QKK0_9HYME</name>
<evidence type="ECO:0000313" key="2">
    <source>
        <dbReference type="Proteomes" id="UP000053825"/>
    </source>
</evidence>
<dbReference type="EMBL" id="KQ414940">
    <property type="protein sequence ID" value="KOC59152.1"/>
    <property type="molecule type" value="Genomic_DNA"/>
</dbReference>
<accession>A0A0L7QKK0</accession>
<proteinExistence type="predicted"/>
<sequence>MGSLVSEGASLVNPRRRRETLSELVPDVVQYPLDLLQRSVDTARNFATDQIGSIAGRMVSAAWNIVTTVVIPWLHRAAEQLEKSNDLPATLRTLLGDFDYAYTIFQTLGYIGPKDS</sequence>
<organism evidence="1 2">
    <name type="scientific">Habropoda laboriosa</name>
    <dbReference type="NCBI Taxonomy" id="597456"/>
    <lineage>
        <taxon>Eukaryota</taxon>
        <taxon>Metazoa</taxon>
        <taxon>Ecdysozoa</taxon>
        <taxon>Arthropoda</taxon>
        <taxon>Hexapoda</taxon>
        <taxon>Insecta</taxon>
        <taxon>Pterygota</taxon>
        <taxon>Neoptera</taxon>
        <taxon>Endopterygota</taxon>
        <taxon>Hymenoptera</taxon>
        <taxon>Apocrita</taxon>
        <taxon>Aculeata</taxon>
        <taxon>Apoidea</taxon>
        <taxon>Anthophila</taxon>
        <taxon>Apidae</taxon>
        <taxon>Habropoda</taxon>
    </lineage>
</organism>
<keyword evidence="2" id="KW-1185">Reference proteome</keyword>
<evidence type="ECO:0000313" key="1">
    <source>
        <dbReference type="EMBL" id="KOC59152.1"/>
    </source>
</evidence>
<dbReference type="Proteomes" id="UP000053825">
    <property type="component" value="Unassembled WGS sequence"/>
</dbReference>